<dbReference type="Proteomes" id="UP000009159">
    <property type="component" value="Chromosome"/>
</dbReference>
<keyword evidence="2" id="KW-1185">Reference proteome</keyword>
<evidence type="ECO:0000313" key="2">
    <source>
        <dbReference type="Proteomes" id="UP000009159"/>
    </source>
</evidence>
<dbReference type="EMBL" id="CP000511">
    <property type="protein sequence ID" value="ABM16585.1"/>
    <property type="molecule type" value="Genomic_DNA"/>
</dbReference>
<name>A1THD5_MYCVP</name>
<dbReference type="AlphaFoldDB" id="A1THD5"/>
<dbReference type="HOGENOM" id="CLU_1747641_0_0_11"/>
<proteinExistence type="predicted"/>
<dbReference type="KEGG" id="mva:Mvan_5820"/>
<accession>A1THD5</accession>
<gene>
    <name evidence="1" type="ordered locus">Mvan_5820</name>
</gene>
<reference evidence="1" key="1">
    <citation type="submission" date="2006-12" db="EMBL/GenBank/DDBJ databases">
        <title>Complete sequence of Mycobacterium vanbaalenii PYR-1.</title>
        <authorList>
            <consortium name="US DOE Joint Genome Institute"/>
            <person name="Copeland A."/>
            <person name="Lucas S."/>
            <person name="Lapidus A."/>
            <person name="Barry K."/>
            <person name="Detter J.C."/>
            <person name="Glavina del Rio T."/>
            <person name="Hammon N."/>
            <person name="Israni S."/>
            <person name="Dalin E."/>
            <person name="Tice H."/>
            <person name="Pitluck S."/>
            <person name="Singan V."/>
            <person name="Schmutz J."/>
            <person name="Larimer F."/>
            <person name="Land M."/>
            <person name="Hauser L."/>
            <person name="Kyrpides N."/>
            <person name="Anderson I.J."/>
            <person name="Miller C."/>
            <person name="Richardson P."/>
        </authorList>
    </citation>
    <scope>NUCLEOTIDE SEQUENCE [LARGE SCALE GENOMIC DNA]</scope>
    <source>
        <strain evidence="1">PYR-1</strain>
    </source>
</reference>
<organism evidence="1 2">
    <name type="scientific">Mycolicibacterium vanbaalenii (strain DSM 7251 / JCM 13017 / BCRC 16820 / KCTC 9966 / NRRL B-24157 / PYR-1)</name>
    <name type="common">Mycobacterium vanbaalenii</name>
    <dbReference type="NCBI Taxonomy" id="350058"/>
    <lineage>
        <taxon>Bacteria</taxon>
        <taxon>Bacillati</taxon>
        <taxon>Actinomycetota</taxon>
        <taxon>Actinomycetes</taxon>
        <taxon>Mycobacteriales</taxon>
        <taxon>Mycobacteriaceae</taxon>
        <taxon>Mycolicibacterium</taxon>
    </lineage>
</organism>
<evidence type="ECO:0000313" key="1">
    <source>
        <dbReference type="EMBL" id="ABM16585.1"/>
    </source>
</evidence>
<dbReference type="eggNOG" id="ENOG5031J6S">
    <property type="taxonomic scope" value="Bacteria"/>
</dbReference>
<sequence>MNTVLYFSANGAVYETRAYTKADIDHLIQDQGLHCLTSADNQFDFWFSPSAHGCQRRTNQFATELLLATTDFTARTVPLLRGGVVVATHDGDGDLDGLSWQQLDMLARHTRSVSRRDERVLRRRVVREDHRLRHEAATFAPTFVSCARPRTPVRLG</sequence>
<protein>
    <submittedName>
        <fullName evidence="1">Uncharacterized protein</fullName>
    </submittedName>
</protein>
<dbReference type="RefSeq" id="WP_011782936.1">
    <property type="nucleotide sequence ID" value="NC_008726.1"/>
</dbReference>